<reference evidence="12 13" key="1">
    <citation type="submission" date="2015-09" db="EMBL/GenBank/DDBJ databases">
        <authorList>
            <consortium name="Pathogen Informatics"/>
        </authorList>
    </citation>
    <scope>NUCLEOTIDE SEQUENCE [LARGE SCALE GENOMIC DNA]</scope>
    <source>
        <strain evidence="12 13">2789STDY5834855</strain>
    </source>
</reference>
<evidence type="ECO:0000256" key="4">
    <source>
        <dbReference type="ARBA" id="ARBA00022741"/>
    </source>
</evidence>
<keyword evidence="5 9" id="KW-0418">Kinase</keyword>
<dbReference type="InterPro" id="IPR023061">
    <property type="entry name" value="SelD_I"/>
</dbReference>
<evidence type="ECO:0000259" key="10">
    <source>
        <dbReference type="Pfam" id="PF00586"/>
    </source>
</evidence>
<dbReference type="InterPro" id="IPR036921">
    <property type="entry name" value="PurM-like_N_sf"/>
</dbReference>
<dbReference type="GO" id="GO:0005524">
    <property type="term" value="F:ATP binding"/>
    <property type="evidence" value="ECO:0007669"/>
    <property type="project" value="UniProtKB-UniRule"/>
</dbReference>
<dbReference type="PANTHER" id="PTHR10256:SF0">
    <property type="entry name" value="INACTIVE SELENIDE, WATER DIKINASE-LIKE PROTEIN-RELATED"/>
    <property type="match status" value="1"/>
</dbReference>
<feature type="binding site" description="in other chain" evidence="9">
    <location>
        <begin position="46"/>
        <end position="48"/>
    </location>
    <ligand>
        <name>ATP</name>
        <dbReference type="ChEBI" id="CHEBI:30616"/>
        <note>ligand shared between dimeric partners</note>
    </ligand>
</feature>
<keyword evidence="6 9" id="KW-0067">ATP-binding</keyword>
<feature type="binding site" evidence="9">
    <location>
        <begin position="136"/>
        <end position="138"/>
    </location>
    <ligand>
        <name>ATP</name>
        <dbReference type="ChEBI" id="CHEBI:30616"/>
        <note>ligand shared between dimeric partners</note>
    </ligand>
</feature>
<comment type="catalytic activity">
    <reaction evidence="9">
        <text>hydrogenselenide + ATP + H2O = selenophosphate + AMP + phosphate + 2 H(+)</text>
        <dbReference type="Rhea" id="RHEA:18737"/>
        <dbReference type="ChEBI" id="CHEBI:15377"/>
        <dbReference type="ChEBI" id="CHEBI:15378"/>
        <dbReference type="ChEBI" id="CHEBI:16144"/>
        <dbReference type="ChEBI" id="CHEBI:29317"/>
        <dbReference type="ChEBI" id="CHEBI:30616"/>
        <dbReference type="ChEBI" id="CHEBI:43474"/>
        <dbReference type="ChEBI" id="CHEBI:456215"/>
        <dbReference type="EC" id="2.7.9.3"/>
    </reaction>
</comment>
<dbReference type="CDD" id="cd02195">
    <property type="entry name" value="SelD"/>
    <property type="match status" value="1"/>
</dbReference>
<dbReference type="RefSeq" id="WP_042393974.1">
    <property type="nucleotide sequence ID" value="NZ_CYYT01000013.1"/>
</dbReference>
<comment type="cofactor">
    <cofactor evidence="9">
        <name>Mg(2+)</name>
        <dbReference type="ChEBI" id="CHEBI:18420"/>
    </cofactor>
    <text evidence="9">Binds 1 Mg(2+) ion per monomer.</text>
</comment>
<evidence type="ECO:0000256" key="1">
    <source>
        <dbReference type="ARBA" id="ARBA00008026"/>
    </source>
</evidence>
<dbReference type="PANTHER" id="PTHR10256">
    <property type="entry name" value="SELENIDE, WATER DIKINASE"/>
    <property type="match status" value="1"/>
</dbReference>
<comment type="similarity">
    <text evidence="1 9">Belongs to the selenophosphate synthase 1 family. Class I subfamily.</text>
</comment>
<evidence type="ECO:0000256" key="2">
    <source>
        <dbReference type="ARBA" id="ARBA00022679"/>
    </source>
</evidence>
<name>A0A174DMH4_9CLOT</name>
<protein>
    <recommendedName>
        <fullName evidence="9">Selenide, water dikinase</fullName>
        <ecNumber evidence="9">2.7.9.3</ecNumber>
    </recommendedName>
    <alternativeName>
        <fullName evidence="9">Selenium donor protein</fullName>
    </alternativeName>
    <alternativeName>
        <fullName evidence="9">Selenophosphate synthase</fullName>
    </alternativeName>
</protein>
<dbReference type="FunFam" id="3.30.1330.10:FF:000003">
    <property type="entry name" value="Selenide, water dikinase"/>
    <property type="match status" value="1"/>
</dbReference>
<dbReference type="HAMAP" id="MF_00625">
    <property type="entry name" value="SelD"/>
    <property type="match status" value="1"/>
</dbReference>
<dbReference type="Proteomes" id="UP000095558">
    <property type="component" value="Unassembled WGS sequence"/>
</dbReference>
<dbReference type="GO" id="GO:0000287">
    <property type="term" value="F:magnesium ion binding"/>
    <property type="evidence" value="ECO:0007669"/>
    <property type="project" value="UniProtKB-UniRule"/>
</dbReference>
<keyword evidence="2 9" id="KW-0808">Transferase</keyword>
<dbReference type="GO" id="GO:0005737">
    <property type="term" value="C:cytoplasm"/>
    <property type="evidence" value="ECO:0007669"/>
    <property type="project" value="TreeGrafter"/>
</dbReference>
<dbReference type="GO" id="GO:0016260">
    <property type="term" value="P:selenocysteine biosynthetic process"/>
    <property type="evidence" value="ECO:0007669"/>
    <property type="project" value="InterPro"/>
</dbReference>
<accession>A0A174DMH4</accession>
<feature type="binding site" description="in other chain" evidence="9">
    <location>
        <position position="19"/>
    </location>
    <ligand>
        <name>ATP</name>
        <dbReference type="ChEBI" id="CHEBI:30616"/>
        <note>ligand shared between dimeric partners</note>
    </ligand>
</feature>
<dbReference type="GO" id="GO:0004756">
    <property type="term" value="F:selenide, water dikinase activity"/>
    <property type="evidence" value="ECO:0007669"/>
    <property type="project" value="UniProtKB-UniRule"/>
</dbReference>
<dbReference type="SUPFAM" id="SSF55326">
    <property type="entry name" value="PurM N-terminal domain-like"/>
    <property type="match status" value="1"/>
</dbReference>
<feature type="binding site" evidence="9">
    <location>
        <position position="89"/>
    </location>
    <ligand>
        <name>Mg(2+)</name>
        <dbReference type="ChEBI" id="CHEBI:18420"/>
    </ligand>
</feature>
<feature type="binding site" evidence="9">
    <location>
        <position position="224"/>
    </location>
    <ligand>
        <name>Mg(2+)</name>
        <dbReference type="ChEBI" id="CHEBI:18420"/>
    </ligand>
</feature>
<feature type="binding site" evidence="9">
    <location>
        <position position="49"/>
    </location>
    <ligand>
        <name>Mg(2+)</name>
        <dbReference type="ChEBI" id="CHEBI:18420"/>
    </ligand>
</feature>
<dbReference type="Gene3D" id="3.90.650.10">
    <property type="entry name" value="PurM-like C-terminal domain"/>
    <property type="match status" value="1"/>
</dbReference>
<dbReference type="EC" id="2.7.9.3" evidence="9"/>
<dbReference type="STRING" id="84024.ERS852471_00239"/>
<dbReference type="Pfam" id="PF02769">
    <property type="entry name" value="AIRS_C"/>
    <property type="match status" value="1"/>
</dbReference>
<dbReference type="SUPFAM" id="SSF56042">
    <property type="entry name" value="PurM C-terminal domain-like"/>
    <property type="match status" value="1"/>
</dbReference>
<evidence type="ECO:0000313" key="12">
    <source>
        <dbReference type="EMBL" id="CUN62671.1"/>
    </source>
</evidence>
<keyword evidence="4 9" id="KW-0547">Nucleotide-binding</keyword>
<keyword evidence="8 9" id="KW-0711">Selenium</keyword>
<sequence>MGNTIKLTTLTKTSGCAAKIGPGVLDSVLKNLPKFEDSNLIVGFDKKDDACVYKVSEDKALIQTVDFFPPMVDDPYIFGQIAATNALSDVYAMGGDPAIAMNLLCFPSCLDTSIMHDILAGGYSKVSESGAVVSGGHTIADPTPKYGLCVTGFAHPNEILTNSNAKTGDVLVLTKPLGIGILNTATKAELLSAEKIKEVTNVMTTLNKYAKDSLKNLSVNSCTDITGFSLIGHGYEMASGSNKTIEFYSNSIPLLNDSLEYASMGIIPEGMYNNLEYLKDIFRCDSSVTQEMQDVLLDPQTSGGLLLSMPEKDALEFISRMELNNPWTRIIGTVTDKQSHSIIIK</sequence>
<feature type="site" description="Important for catalytic activity" evidence="9">
    <location>
        <position position="19"/>
    </location>
</feature>
<evidence type="ECO:0000256" key="6">
    <source>
        <dbReference type="ARBA" id="ARBA00022840"/>
    </source>
</evidence>
<evidence type="ECO:0000313" key="13">
    <source>
        <dbReference type="Proteomes" id="UP000095558"/>
    </source>
</evidence>
<dbReference type="InterPro" id="IPR016188">
    <property type="entry name" value="PurM-like_N"/>
</dbReference>
<evidence type="ECO:0000256" key="8">
    <source>
        <dbReference type="ARBA" id="ARBA00023266"/>
    </source>
</evidence>
<dbReference type="OrthoDB" id="9772934at2"/>
<evidence type="ECO:0000256" key="5">
    <source>
        <dbReference type="ARBA" id="ARBA00022777"/>
    </source>
</evidence>
<keyword evidence="3 9" id="KW-0479">Metal-binding</keyword>
<comment type="function">
    <text evidence="9">Synthesizes selenophosphate from selenide and ATP.</text>
</comment>
<dbReference type="InterPro" id="IPR010918">
    <property type="entry name" value="PurM-like_C_dom"/>
</dbReference>
<evidence type="ECO:0000256" key="7">
    <source>
        <dbReference type="ARBA" id="ARBA00022842"/>
    </source>
</evidence>
<evidence type="ECO:0000256" key="9">
    <source>
        <dbReference type="HAMAP-Rule" id="MF_00625"/>
    </source>
</evidence>
<feature type="domain" description="PurM-like C-terminal" evidence="11">
    <location>
        <begin position="166"/>
        <end position="344"/>
    </location>
</feature>
<evidence type="ECO:0000256" key="3">
    <source>
        <dbReference type="ARBA" id="ARBA00022723"/>
    </source>
</evidence>
<dbReference type="Gene3D" id="3.30.1330.10">
    <property type="entry name" value="PurM-like, N-terminal domain"/>
    <property type="match status" value="1"/>
</dbReference>
<dbReference type="InterPro" id="IPR036676">
    <property type="entry name" value="PurM-like_C_sf"/>
</dbReference>
<dbReference type="GeneID" id="83010472"/>
<comment type="subunit">
    <text evidence="9">Homodimer.</text>
</comment>
<dbReference type="Pfam" id="PF00586">
    <property type="entry name" value="AIRS"/>
    <property type="match status" value="1"/>
</dbReference>
<evidence type="ECO:0000259" key="11">
    <source>
        <dbReference type="Pfam" id="PF02769"/>
    </source>
</evidence>
<feature type="domain" description="PurM-like N-terminal" evidence="10">
    <location>
        <begin position="48"/>
        <end position="153"/>
    </location>
</feature>
<feature type="binding site" description="in other chain" evidence="9">
    <location>
        <position position="66"/>
    </location>
    <ligand>
        <name>ATP</name>
        <dbReference type="ChEBI" id="CHEBI:30616"/>
        <note>ligand shared between dimeric partners</note>
    </ligand>
</feature>
<dbReference type="InterPro" id="IPR004536">
    <property type="entry name" value="SPS/SelD"/>
</dbReference>
<keyword evidence="7 9" id="KW-0460">Magnesium</keyword>
<gene>
    <name evidence="9 12" type="primary">selD</name>
    <name evidence="12" type="ORF">ERS852470_00341</name>
</gene>
<dbReference type="NCBIfam" id="NF002098">
    <property type="entry name" value="PRK00943.1"/>
    <property type="match status" value="1"/>
</dbReference>
<feature type="active site" evidence="9">
    <location>
        <position position="16"/>
    </location>
</feature>
<dbReference type="NCBIfam" id="TIGR00476">
    <property type="entry name" value="selD"/>
    <property type="match status" value="1"/>
</dbReference>
<dbReference type="AlphaFoldDB" id="A0A174DMH4"/>
<feature type="binding site" description="in other chain" evidence="9">
    <location>
        <position position="89"/>
    </location>
    <ligand>
        <name>ATP</name>
        <dbReference type="ChEBI" id="CHEBI:30616"/>
        <note>ligand shared between dimeric partners</note>
    </ligand>
</feature>
<organism evidence="12 13">
    <name type="scientific">Clostridium disporicum</name>
    <dbReference type="NCBI Taxonomy" id="84024"/>
    <lineage>
        <taxon>Bacteria</taxon>
        <taxon>Bacillati</taxon>
        <taxon>Bacillota</taxon>
        <taxon>Clostridia</taxon>
        <taxon>Eubacteriales</taxon>
        <taxon>Clostridiaceae</taxon>
        <taxon>Clostridium</taxon>
    </lineage>
</organism>
<proteinExistence type="inferred from homology"/>
<dbReference type="EMBL" id="CYZV01000003">
    <property type="protein sequence ID" value="CUN62671.1"/>
    <property type="molecule type" value="Genomic_DNA"/>
</dbReference>
<dbReference type="PIRSF" id="PIRSF036407">
    <property type="entry name" value="Selenphspht_syn"/>
    <property type="match status" value="1"/>
</dbReference>